<reference evidence="2" key="1">
    <citation type="submission" date="2021-04" db="EMBL/GenBank/DDBJ databases">
        <authorList>
            <person name="Tunstrom K."/>
        </authorList>
    </citation>
    <scope>NUCLEOTIDE SEQUENCE</scope>
</reference>
<organism evidence="2 3">
    <name type="scientific">Parnassius apollo</name>
    <name type="common">Apollo butterfly</name>
    <name type="synonym">Papilio apollo</name>
    <dbReference type="NCBI Taxonomy" id="110799"/>
    <lineage>
        <taxon>Eukaryota</taxon>
        <taxon>Metazoa</taxon>
        <taxon>Ecdysozoa</taxon>
        <taxon>Arthropoda</taxon>
        <taxon>Hexapoda</taxon>
        <taxon>Insecta</taxon>
        <taxon>Pterygota</taxon>
        <taxon>Neoptera</taxon>
        <taxon>Endopterygota</taxon>
        <taxon>Lepidoptera</taxon>
        <taxon>Glossata</taxon>
        <taxon>Ditrysia</taxon>
        <taxon>Papilionoidea</taxon>
        <taxon>Papilionidae</taxon>
        <taxon>Parnassiinae</taxon>
        <taxon>Parnassini</taxon>
        <taxon>Parnassius</taxon>
        <taxon>Parnassius</taxon>
    </lineage>
</organism>
<protein>
    <submittedName>
        <fullName evidence="2">(apollo) hypothetical protein</fullName>
    </submittedName>
</protein>
<dbReference type="AlphaFoldDB" id="A0A8S3XBV1"/>
<name>A0A8S3XBV1_PARAO</name>
<evidence type="ECO:0000313" key="3">
    <source>
        <dbReference type="Proteomes" id="UP000691718"/>
    </source>
</evidence>
<evidence type="ECO:0000256" key="1">
    <source>
        <dbReference type="SAM" id="MobiDB-lite"/>
    </source>
</evidence>
<dbReference type="OrthoDB" id="10022108at2759"/>
<feature type="region of interest" description="Disordered" evidence="1">
    <location>
        <begin position="1"/>
        <end position="22"/>
    </location>
</feature>
<sequence length="186" mass="21020">MPAFISEETPTPEAASPLPKLDEAITSSPVLNRTESSLLRIKTQIRQAKSVEVQEAARRLSEAEDPLDSDCDSKDTNTSLDAVLKLSDSRMLHMLEANKQKLNVSRESERLTQRHARFMHETLGQYALLKNLIEKLQKETESMRMILSYDLCTAVTETKREVTTVKQDISMSSSVTNQLKILLEEL</sequence>
<evidence type="ECO:0000313" key="2">
    <source>
        <dbReference type="EMBL" id="CAG5010825.1"/>
    </source>
</evidence>
<comment type="caution">
    <text evidence="2">The sequence shown here is derived from an EMBL/GenBank/DDBJ whole genome shotgun (WGS) entry which is preliminary data.</text>
</comment>
<gene>
    <name evidence="2" type="ORF">PAPOLLO_LOCUS15472</name>
</gene>
<keyword evidence="3" id="KW-1185">Reference proteome</keyword>
<proteinExistence type="predicted"/>
<dbReference type="Proteomes" id="UP000691718">
    <property type="component" value="Unassembled WGS sequence"/>
</dbReference>
<accession>A0A8S3XBV1</accession>
<dbReference type="EMBL" id="CAJQZP010001037">
    <property type="protein sequence ID" value="CAG5010825.1"/>
    <property type="molecule type" value="Genomic_DNA"/>
</dbReference>